<dbReference type="InterPro" id="IPR019734">
    <property type="entry name" value="TPR_rpt"/>
</dbReference>
<dbReference type="SUPFAM" id="SSF48452">
    <property type="entry name" value="TPR-like"/>
    <property type="match status" value="1"/>
</dbReference>
<organism evidence="2 3">
    <name type="scientific">candidate division CSSED10-310 bacterium</name>
    <dbReference type="NCBI Taxonomy" id="2855610"/>
    <lineage>
        <taxon>Bacteria</taxon>
        <taxon>Bacteria division CSSED10-310</taxon>
    </lineage>
</organism>
<dbReference type="PROSITE" id="PS50005">
    <property type="entry name" value="TPR"/>
    <property type="match status" value="2"/>
</dbReference>
<protein>
    <submittedName>
        <fullName evidence="2">Tetratricopeptide repeat protein</fullName>
    </submittedName>
</protein>
<keyword evidence="1" id="KW-0802">TPR repeat</keyword>
<evidence type="ECO:0000256" key="1">
    <source>
        <dbReference type="PROSITE-ProRule" id="PRU00339"/>
    </source>
</evidence>
<dbReference type="Pfam" id="PF13414">
    <property type="entry name" value="TPR_11"/>
    <property type="match status" value="1"/>
</dbReference>
<dbReference type="PANTHER" id="PTHR12558:SF13">
    <property type="entry name" value="CELL DIVISION CYCLE PROTEIN 27 HOMOLOG"/>
    <property type="match status" value="1"/>
</dbReference>
<gene>
    <name evidence="2" type="ORF">ACFL27_22960</name>
</gene>
<keyword evidence="3" id="KW-1185">Reference proteome</keyword>
<accession>A0ABV6Z3P9</accession>
<dbReference type="SMART" id="SM00028">
    <property type="entry name" value="TPR"/>
    <property type="match status" value="5"/>
</dbReference>
<sequence>MYLSALRSQNAPEVTYNLGCAYLAQHDYLNALQIFEKLNASGHPTYEALNNLALVQHHLMNQKQAVDSLKQALAIQPRIKLLVLNLVSLYNSTKQYREAANLYQATDLTAIEDGENPTLITLYLKLGNRYVAEKEYAAALALYEKALQITPQNSLIYNNIGVVRMLTGQQDLARGSFLKGLEINPADGNCLLNLGIYHEQLGNFQAAYSKYKQFLTANNKSVTVQAWIETYRRLFHYD</sequence>
<dbReference type="EMBL" id="JBHPBY010000415">
    <property type="protein sequence ID" value="MFC1853069.1"/>
    <property type="molecule type" value="Genomic_DNA"/>
</dbReference>
<evidence type="ECO:0000313" key="3">
    <source>
        <dbReference type="Proteomes" id="UP001594351"/>
    </source>
</evidence>
<name>A0ABV6Z3P9_UNCC1</name>
<dbReference type="Gene3D" id="1.25.40.10">
    <property type="entry name" value="Tetratricopeptide repeat domain"/>
    <property type="match status" value="2"/>
</dbReference>
<proteinExistence type="predicted"/>
<feature type="repeat" description="TPR" evidence="1">
    <location>
        <begin position="154"/>
        <end position="187"/>
    </location>
</feature>
<comment type="caution">
    <text evidence="2">The sequence shown here is derived from an EMBL/GenBank/DDBJ whole genome shotgun (WGS) entry which is preliminary data.</text>
</comment>
<dbReference type="PANTHER" id="PTHR12558">
    <property type="entry name" value="CELL DIVISION CYCLE 16,23,27"/>
    <property type="match status" value="1"/>
</dbReference>
<dbReference type="Pfam" id="PF13432">
    <property type="entry name" value="TPR_16"/>
    <property type="match status" value="1"/>
</dbReference>
<dbReference type="PROSITE" id="PS50293">
    <property type="entry name" value="TPR_REGION"/>
    <property type="match status" value="1"/>
</dbReference>
<reference evidence="2 3" key="1">
    <citation type="submission" date="2024-09" db="EMBL/GenBank/DDBJ databases">
        <title>Laminarin stimulates single cell rates of sulfate reduction while oxygen inhibits transcriptomic activity in coastal marine sediment.</title>
        <authorList>
            <person name="Lindsay M."/>
            <person name="Orcutt B."/>
            <person name="Emerson D."/>
            <person name="Stepanauskas R."/>
            <person name="D'Angelo T."/>
        </authorList>
    </citation>
    <scope>NUCLEOTIDE SEQUENCE [LARGE SCALE GENOMIC DNA]</scope>
    <source>
        <strain evidence="2">SAG AM-311-K15</strain>
    </source>
</reference>
<evidence type="ECO:0000313" key="2">
    <source>
        <dbReference type="EMBL" id="MFC1853069.1"/>
    </source>
</evidence>
<feature type="repeat" description="TPR" evidence="1">
    <location>
        <begin position="120"/>
        <end position="153"/>
    </location>
</feature>
<dbReference type="InterPro" id="IPR011990">
    <property type="entry name" value="TPR-like_helical_dom_sf"/>
</dbReference>
<dbReference type="Proteomes" id="UP001594351">
    <property type="component" value="Unassembled WGS sequence"/>
</dbReference>